<feature type="region of interest" description="Disordered" evidence="1">
    <location>
        <begin position="317"/>
        <end position="346"/>
    </location>
</feature>
<accession>A0ABR3ZIF9</accession>
<feature type="compositionally biased region" description="Polar residues" evidence="1">
    <location>
        <begin position="515"/>
        <end position="524"/>
    </location>
</feature>
<feature type="compositionally biased region" description="Polar residues" evidence="1">
    <location>
        <begin position="40"/>
        <end position="49"/>
    </location>
</feature>
<feature type="compositionally biased region" description="Polar residues" evidence="1">
    <location>
        <begin position="139"/>
        <end position="148"/>
    </location>
</feature>
<evidence type="ECO:0000256" key="1">
    <source>
        <dbReference type="SAM" id="MobiDB-lite"/>
    </source>
</evidence>
<feature type="compositionally biased region" description="Polar residues" evidence="1">
    <location>
        <begin position="212"/>
        <end position="226"/>
    </location>
</feature>
<feature type="region of interest" description="Disordered" evidence="1">
    <location>
        <begin position="508"/>
        <end position="528"/>
    </location>
</feature>
<name>A0ABR3ZIF9_9PEZI</name>
<feature type="compositionally biased region" description="Low complexity" evidence="1">
    <location>
        <begin position="62"/>
        <end position="87"/>
    </location>
</feature>
<keyword evidence="3" id="KW-1185">Reference proteome</keyword>
<feature type="compositionally biased region" description="Polar residues" evidence="1">
    <location>
        <begin position="584"/>
        <end position="602"/>
    </location>
</feature>
<evidence type="ECO:0008006" key="4">
    <source>
        <dbReference type="Google" id="ProtNLM"/>
    </source>
</evidence>
<feature type="region of interest" description="Disordered" evidence="1">
    <location>
        <begin position="139"/>
        <end position="244"/>
    </location>
</feature>
<reference evidence="2 3" key="1">
    <citation type="journal article" date="2024" name="IMA Fungus">
        <title>IMA Genome - F19 : A genome assembly and annotation guide to empower mycologists, including annotated draft genome sequences of Ceratocystis pirilliformis, Diaporthe australafricana, Fusarium ophioides, Paecilomyces lecythidis, and Sporothrix stenoceras.</title>
        <authorList>
            <person name="Aylward J."/>
            <person name="Wilson A.M."/>
            <person name="Visagie C.M."/>
            <person name="Spraker J."/>
            <person name="Barnes I."/>
            <person name="Buitendag C."/>
            <person name="Ceriani C."/>
            <person name="Del Mar Angel L."/>
            <person name="du Plessis D."/>
            <person name="Fuchs T."/>
            <person name="Gasser K."/>
            <person name="Kramer D."/>
            <person name="Li W."/>
            <person name="Munsamy K."/>
            <person name="Piso A."/>
            <person name="Price J.L."/>
            <person name="Sonnekus B."/>
            <person name="Thomas C."/>
            <person name="van der Nest A."/>
            <person name="van Dijk A."/>
            <person name="van Heerden A."/>
            <person name="van Vuuren N."/>
            <person name="Yilmaz N."/>
            <person name="Duong T.A."/>
            <person name="van der Merwe N.A."/>
            <person name="Wingfield M.J."/>
            <person name="Wingfield B.D."/>
        </authorList>
    </citation>
    <scope>NUCLEOTIDE SEQUENCE [LARGE SCALE GENOMIC DNA]</scope>
    <source>
        <strain evidence="2 3">CMW 12675</strain>
    </source>
</reference>
<dbReference type="EMBL" id="JAWDJO010000017">
    <property type="protein sequence ID" value="KAL1899987.1"/>
    <property type="molecule type" value="Genomic_DNA"/>
</dbReference>
<organism evidence="2 3">
    <name type="scientific">Ceratocystis pirilliformis</name>
    <dbReference type="NCBI Taxonomy" id="259994"/>
    <lineage>
        <taxon>Eukaryota</taxon>
        <taxon>Fungi</taxon>
        <taxon>Dikarya</taxon>
        <taxon>Ascomycota</taxon>
        <taxon>Pezizomycotina</taxon>
        <taxon>Sordariomycetes</taxon>
        <taxon>Hypocreomycetidae</taxon>
        <taxon>Microascales</taxon>
        <taxon>Ceratocystidaceae</taxon>
        <taxon>Ceratocystis</taxon>
    </lineage>
</organism>
<proteinExistence type="predicted"/>
<feature type="region of interest" description="Disordered" evidence="1">
    <location>
        <begin position="584"/>
        <end position="607"/>
    </location>
</feature>
<sequence>MPSSKHQAHGSFSLFPAPQTYNGSPPLPRAHRPSIDASKDSPSGQNSLGSRAAEESQAQPKLSASPLLSSEQPQPEPLPFSSSFFQLPRPPPPTLPSRSSIAKLPLPDDHNSAVIGSSEPPAIRSIFPVYNPDVPLASQNYFPTQASPTRVRRSIISRPLYSPRSGRRGSEEDSPQPPFSAISTSTSPAAMALPVSVPASSTGETRLRTDSVHSQNRSGNSHSSQWPFPRDHPPAVSVPQTPLPKASSANAIKGLWKVANGWRATGAEGHVYCLELSQERDTPFYTLSAESQPFYSFKLDPTSTSARVALARLDPAKASRAEGSYTGSTSKNKNKGQASTSPKTSKYWQQALSTVLEEDSRRQPPNDGLVALLYPAAAQEMARTKAHDAAAMQMAENECARLVWDTDSSTYYLVHPALAAPFHVSISRSTGGSARVEYTLEHHESPQHLAKLTRDGSHGPGCLQIDTGLASKIEAFFIVDVAVTALMLVANGDEHNLNHIPVFEPPPQPRVAGGQSVSTVSAANSPGVPPPVKLCSRILRSSSGDKAGLAGSLRRLMSRRRWKNTGTAKSEEFELDIESQSGSWYGQNKHGASTTSRQSSGGQKKEEKLPWPLRVVVSMVKGVLWVVVMFAKTLLLMGKGMAKCLGVKY</sequence>
<protein>
    <recommendedName>
        <fullName evidence="4">Acetylserotonin methytransferase-like protein</fullName>
    </recommendedName>
</protein>
<evidence type="ECO:0000313" key="3">
    <source>
        <dbReference type="Proteomes" id="UP001583280"/>
    </source>
</evidence>
<comment type="caution">
    <text evidence="2">The sequence shown here is derived from an EMBL/GenBank/DDBJ whole genome shotgun (WGS) entry which is preliminary data.</text>
</comment>
<gene>
    <name evidence="2" type="ORF">Cpir12675_001211</name>
</gene>
<feature type="compositionally biased region" description="Polar residues" evidence="1">
    <location>
        <begin position="325"/>
        <end position="346"/>
    </location>
</feature>
<evidence type="ECO:0000313" key="2">
    <source>
        <dbReference type="EMBL" id="KAL1899987.1"/>
    </source>
</evidence>
<feature type="region of interest" description="Disordered" evidence="1">
    <location>
        <begin position="1"/>
        <end position="121"/>
    </location>
</feature>
<dbReference type="Proteomes" id="UP001583280">
    <property type="component" value="Unassembled WGS sequence"/>
</dbReference>